<evidence type="ECO:0000259" key="2">
    <source>
        <dbReference type="PROSITE" id="PS51898"/>
    </source>
</evidence>
<organism evidence="3 4">
    <name type="scientific">Streptomyces ipomoeae</name>
    <dbReference type="NCBI Taxonomy" id="103232"/>
    <lineage>
        <taxon>Bacteria</taxon>
        <taxon>Bacillati</taxon>
        <taxon>Actinomycetota</taxon>
        <taxon>Actinomycetes</taxon>
        <taxon>Kitasatosporales</taxon>
        <taxon>Streptomycetaceae</taxon>
        <taxon>Streptomyces</taxon>
    </lineage>
</organism>
<keyword evidence="1" id="KW-0233">DNA recombination</keyword>
<feature type="domain" description="Tyr recombinase" evidence="2">
    <location>
        <begin position="192"/>
        <end position="415"/>
    </location>
</feature>
<dbReference type="PANTHER" id="PTHR30349:SF64">
    <property type="entry name" value="PROPHAGE INTEGRASE INTD-RELATED"/>
    <property type="match status" value="1"/>
</dbReference>
<reference evidence="3 4" key="1">
    <citation type="submission" date="2019-03" db="EMBL/GenBank/DDBJ databases">
        <title>Comparative genomic analyses of the sweetpotato soil rot pathogen, Streptomyces ipomoeae.</title>
        <authorList>
            <person name="Ruschel Soares N."/>
            <person name="Badger J.H."/>
            <person name="Huguet-Tapia J.C."/>
            <person name="Clark C.A."/>
            <person name="Pettis G.S."/>
        </authorList>
    </citation>
    <scope>NUCLEOTIDE SEQUENCE [LARGE SCALE GENOMIC DNA]</scope>
    <source>
        <strain evidence="3 4">88-35</strain>
    </source>
</reference>
<dbReference type="GO" id="GO:0015074">
    <property type="term" value="P:DNA integration"/>
    <property type="evidence" value="ECO:0007669"/>
    <property type="project" value="InterPro"/>
</dbReference>
<evidence type="ECO:0000256" key="1">
    <source>
        <dbReference type="ARBA" id="ARBA00023172"/>
    </source>
</evidence>
<dbReference type="GO" id="GO:0003677">
    <property type="term" value="F:DNA binding"/>
    <property type="evidence" value="ECO:0007669"/>
    <property type="project" value="InterPro"/>
</dbReference>
<gene>
    <name evidence="3" type="ORF">Sipo8835_40065</name>
</gene>
<accession>A0AAE8VUM7</accession>
<sequence>MPVRWPRNLAPRWSGLSGLDADHSLATAGMGHGSAGLSWYAFASEYLVMRWPQVAAKTRNETNDALCAITSAMLRDVRGRPSDELLRQALPNWAFVVPRPELRTAPSDVRLAFRWAERASRPLTGLMDPAVMRAALQALRLKKDGTVAAAEPQRHKCMTLVNAVRYAIEQGMLGGDPIANINWRIAKTVKQVDPRVVANPAQARSLLCAVSYVGSHRRVRGRRLVGLFAGMYYAGLRPEEAVAVTLPDCVLPAEGWGRVILRITRPQAGKEWTDTGRLHDECGLKGCPPGDTRPVPLPPELVAQWRESVHTFGIADDGRLFFNERGGILASSTYTRVWHEAREPALPPGLLSTPLAARPYDLRHSALSTWLNAGVDPTEVAERAGNSVEVLMTKYAKCLYGRAAIANQRIEALLDEYDRTPEMMVGRRCSRGSLLGRVLVLRCHELALPVREPLAQGPGLGGSEDVGGELLVGATLNASE</sequence>
<dbReference type="InterPro" id="IPR011010">
    <property type="entry name" value="DNA_brk_join_enz"/>
</dbReference>
<comment type="caution">
    <text evidence="3">The sequence shown here is derived from an EMBL/GenBank/DDBJ whole genome shotgun (WGS) entry which is preliminary data.</text>
</comment>
<dbReference type="InterPro" id="IPR013762">
    <property type="entry name" value="Integrase-like_cat_sf"/>
</dbReference>
<dbReference type="PROSITE" id="PS51898">
    <property type="entry name" value="TYR_RECOMBINASE"/>
    <property type="match status" value="1"/>
</dbReference>
<dbReference type="Proteomes" id="UP000318720">
    <property type="component" value="Unassembled WGS sequence"/>
</dbReference>
<dbReference type="Gene3D" id="1.10.443.10">
    <property type="entry name" value="Intergrase catalytic core"/>
    <property type="match status" value="1"/>
</dbReference>
<dbReference type="AlphaFoldDB" id="A0AAE8VUM7"/>
<protein>
    <submittedName>
        <fullName evidence="3">Site-specific integrase</fullName>
    </submittedName>
</protein>
<dbReference type="PANTHER" id="PTHR30349">
    <property type="entry name" value="PHAGE INTEGRASE-RELATED"/>
    <property type="match status" value="1"/>
</dbReference>
<dbReference type="GO" id="GO:0006310">
    <property type="term" value="P:DNA recombination"/>
    <property type="evidence" value="ECO:0007669"/>
    <property type="project" value="UniProtKB-KW"/>
</dbReference>
<evidence type="ECO:0000313" key="3">
    <source>
        <dbReference type="EMBL" id="TQE19076.1"/>
    </source>
</evidence>
<dbReference type="InterPro" id="IPR050090">
    <property type="entry name" value="Tyrosine_recombinase_XerCD"/>
</dbReference>
<dbReference type="InterPro" id="IPR002104">
    <property type="entry name" value="Integrase_catalytic"/>
</dbReference>
<evidence type="ECO:0000313" key="4">
    <source>
        <dbReference type="Proteomes" id="UP000318720"/>
    </source>
</evidence>
<dbReference type="EMBL" id="SPAZ01000322">
    <property type="protein sequence ID" value="TQE19076.1"/>
    <property type="molecule type" value="Genomic_DNA"/>
</dbReference>
<name>A0AAE8VUM7_9ACTN</name>
<proteinExistence type="predicted"/>
<dbReference type="SUPFAM" id="SSF56349">
    <property type="entry name" value="DNA breaking-rejoining enzymes"/>
    <property type="match status" value="1"/>
</dbReference>